<dbReference type="FunFam" id="3.30.70.270:FF:000001">
    <property type="entry name" value="Diguanylate cyclase domain protein"/>
    <property type="match status" value="1"/>
</dbReference>
<sequence length="387" mass="43867">MILFFRGIRFSYTGHGALVLLLVALGVCFFPFDATASVRLRVIIAIPIACALATLVVALYRASKFRERYHSLKDQLEKQKVLTKRKERLANYFDRVLKDAADIIFTLDVEGFILKFNLGAEAILGFSQQGIVGTPFKTMLLDNAEAEEIFALVRRDVRVQNRETRMRAKDGHEIDVSMSVSEMRDEANRIMGMVITCKDVTERKRLEKELIEKNALLESLAITDNLSGLYNVRHFHDEINKTFTRLRRGLYGRFALLLIDIDKFKELNDTQGHKAGDAVIEKMGEIIRVCIRKDLDSAFRYGGDEFVVILPDADEKSSVVVADRIITKFAAFRFGRTSLSVGITAAIAEDTEETLVHRSDFAMYQAKRSGGNRYRIYEEGTGIQAQK</sequence>
<evidence type="ECO:0008006" key="7">
    <source>
        <dbReference type="Google" id="ProtNLM"/>
    </source>
</evidence>
<dbReference type="NCBIfam" id="TIGR00229">
    <property type="entry name" value="sensory_box"/>
    <property type="match status" value="1"/>
</dbReference>
<dbReference type="SUPFAM" id="SSF55785">
    <property type="entry name" value="PYP-like sensor domain (PAS domain)"/>
    <property type="match status" value="1"/>
</dbReference>
<evidence type="ECO:0000259" key="3">
    <source>
        <dbReference type="PROSITE" id="PS50113"/>
    </source>
</evidence>
<dbReference type="PANTHER" id="PTHR44757">
    <property type="entry name" value="DIGUANYLATE CYCLASE DGCP"/>
    <property type="match status" value="1"/>
</dbReference>
<dbReference type="AlphaFoldDB" id="A0A1F7FBT9"/>
<feature type="transmembrane region" description="Helical" evidence="1">
    <location>
        <begin position="12"/>
        <end position="32"/>
    </location>
</feature>
<dbReference type="InterPro" id="IPR043128">
    <property type="entry name" value="Rev_trsase/Diguanyl_cyclase"/>
</dbReference>
<organism evidence="5 6">
    <name type="scientific">Candidatus Raymondbacteria bacterium RIFOXYD12_FULL_49_13</name>
    <dbReference type="NCBI Taxonomy" id="1817890"/>
    <lineage>
        <taxon>Bacteria</taxon>
        <taxon>Raymondiibacteriota</taxon>
    </lineage>
</organism>
<dbReference type="InterPro" id="IPR000700">
    <property type="entry name" value="PAS-assoc_C"/>
</dbReference>
<dbReference type="EMBL" id="MFYX01000075">
    <property type="protein sequence ID" value="OGK04093.1"/>
    <property type="molecule type" value="Genomic_DNA"/>
</dbReference>
<dbReference type="PANTHER" id="PTHR44757:SF2">
    <property type="entry name" value="BIOFILM ARCHITECTURE MAINTENANCE PROTEIN MBAA"/>
    <property type="match status" value="1"/>
</dbReference>
<dbReference type="InterPro" id="IPR000014">
    <property type="entry name" value="PAS"/>
</dbReference>
<evidence type="ECO:0000313" key="6">
    <source>
        <dbReference type="Proteomes" id="UP000179243"/>
    </source>
</evidence>
<feature type="transmembrane region" description="Helical" evidence="1">
    <location>
        <begin position="38"/>
        <end position="60"/>
    </location>
</feature>
<dbReference type="PROSITE" id="PS50887">
    <property type="entry name" value="GGDEF"/>
    <property type="match status" value="1"/>
</dbReference>
<feature type="domain" description="PAS" evidence="2">
    <location>
        <begin position="89"/>
        <end position="160"/>
    </location>
</feature>
<dbReference type="PROSITE" id="PS50113">
    <property type="entry name" value="PAC"/>
    <property type="match status" value="1"/>
</dbReference>
<dbReference type="Pfam" id="PF13426">
    <property type="entry name" value="PAS_9"/>
    <property type="match status" value="1"/>
</dbReference>
<dbReference type="SUPFAM" id="SSF55073">
    <property type="entry name" value="Nucleotide cyclase"/>
    <property type="match status" value="1"/>
</dbReference>
<evidence type="ECO:0000259" key="4">
    <source>
        <dbReference type="PROSITE" id="PS50887"/>
    </source>
</evidence>
<feature type="domain" description="GGDEF" evidence="4">
    <location>
        <begin position="252"/>
        <end position="379"/>
    </location>
</feature>
<name>A0A1F7FBT9_UNCRA</name>
<dbReference type="Proteomes" id="UP000179243">
    <property type="component" value="Unassembled WGS sequence"/>
</dbReference>
<dbReference type="InterPro" id="IPR001610">
    <property type="entry name" value="PAC"/>
</dbReference>
<comment type="caution">
    <text evidence="5">The sequence shown here is derived from an EMBL/GenBank/DDBJ whole genome shotgun (WGS) entry which is preliminary data.</text>
</comment>
<dbReference type="SMART" id="SM00086">
    <property type="entry name" value="PAC"/>
    <property type="match status" value="1"/>
</dbReference>
<dbReference type="NCBIfam" id="TIGR00254">
    <property type="entry name" value="GGDEF"/>
    <property type="match status" value="1"/>
</dbReference>
<feature type="domain" description="PAC" evidence="3">
    <location>
        <begin position="160"/>
        <end position="212"/>
    </location>
</feature>
<reference evidence="5 6" key="1">
    <citation type="journal article" date="2016" name="Nat. Commun.">
        <title>Thousands of microbial genomes shed light on interconnected biogeochemical processes in an aquifer system.</title>
        <authorList>
            <person name="Anantharaman K."/>
            <person name="Brown C.T."/>
            <person name="Hug L.A."/>
            <person name="Sharon I."/>
            <person name="Castelle C.J."/>
            <person name="Probst A.J."/>
            <person name="Thomas B.C."/>
            <person name="Singh A."/>
            <person name="Wilkins M.J."/>
            <person name="Karaoz U."/>
            <person name="Brodie E.L."/>
            <person name="Williams K.H."/>
            <person name="Hubbard S.S."/>
            <person name="Banfield J.F."/>
        </authorList>
    </citation>
    <scope>NUCLEOTIDE SEQUENCE [LARGE SCALE GENOMIC DNA]</scope>
</reference>
<dbReference type="Pfam" id="PF00990">
    <property type="entry name" value="GGDEF"/>
    <property type="match status" value="1"/>
</dbReference>
<dbReference type="InterPro" id="IPR052155">
    <property type="entry name" value="Biofilm_reg_signaling"/>
</dbReference>
<dbReference type="InterPro" id="IPR029787">
    <property type="entry name" value="Nucleotide_cyclase"/>
</dbReference>
<gene>
    <name evidence="5" type="ORF">A2519_19510</name>
</gene>
<dbReference type="SMART" id="SM00091">
    <property type="entry name" value="PAS"/>
    <property type="match status" value="1"/>
</dbReference>
<keyword evidence="1" id="KW-0472">Membrane</keyword>
<protein>
    <recommendedName>
        <fullName evidence="7">Diguanylate cyclase</fullName>
    </recommendedName>
</protein>
<evidence type="ECO:0000256" key="1">
    <source>
        <dbReference type="SAM" id="Phobius"/>
    </source>
</evidence>
<evidence type="ECO:0000313" key="5">
    <source>
        <dbReference type="EMBL" id="OGK04093.1"/>
    </source>
</evidence>
<dbReference type="SMART" id="SM00267">
    <property type="entry name" value="GGDEF"/>
    <property type="match status" value="1"/>
</dbReference>
<dbReference type="CDD" id="cd00130">
    <property type="entry name" value="PAS"/>
    <property type="match status" value="1"/>
</dbReference>
<dbReference type="InterPro" id="IPR035965">
    <property type="entry name" value="PAS-like_dom_sf"/>
</dbReference>
<evidence type="ECO:0000259" key="2">
    <source>
        <dbReference type="PROSITE" id="PS50112"/>
    </source>
</evidence>
<proteinExistence type="predicted"/>
<dbReference type="Gene3D" id="3.30.70.270">
    <property type="match status" value="1"/>
</dbReference>
<keyword evidence="1" id="KW-0812">Transmembrane</keyword>
<dbReference type="PROSITE" id="PS50112">
    <property type="entry name" value="PAS"/>
    <property type="match status" value="1"/>
</dbReference>
<dbReference type="Gene3D" id="3.30.450.20">
    <property type="entry name" value="PAS domain"/>
    <property type="match status" value="1"/>
</dbReference>
<dbReference type="InterPro" id="IPR000160">
    <property type="entry name" value="GGDEF_dom"/>
</dbReference>
<keyword evidence="1" id="KW-1133">Transmembrane helix</keyword>
<accession>A0A1F7FBT9</accession>
<dbReference type="CDD" id="cd01949">
    <property type="entry name" value="GGDEF"/>
    <property type="match status" value="1"/>
</dbReference>